<dbReference type="GO" id="GO:0009089">
    <property type="term" value="P:lysine biosynthetic process via diaminopimelate"/>
    <property type="evidence" value="ECO:0007669"/>
    <property type="project" value="UniProtKB-UniRule"/>
</dbReference>
<dbReference type="PIRSF" id="PIRSF025648">
    <property type="entry name" value="DDH"/>
    <property type="match status" value="1"/>
</dbReference>
<dbReference type="InterPro" id="IPR000683">
    <property type="entry name" value="Gfo/Idh/MocA-like_OxRdtase_N"/>
</dbReference>
<dbReference type="GO" id="GO:0047850">
    <property type="term" value="F:diaminopimelate dehydrogenase activity"/>
    <property type="evidence" value="ECO:0007669"/>
    <property type="project" value="UniProtKB-UniRule"/>
</dbReference>
<protein>
    <recommendedName>
        <fullName evidence="5 12">Meso-diaminopimelate D-dehydrogenase</fullName>
        <shortName evidence="12">DAPDH</shortName>
        <shortName evidence="12">Meso-DAP dehydrogenase</shortName>
        <ecNumber evidence="4 12">1.4.1.16</ecNumber>
    </recommendedName>
</protein>
<feature type="binding site" evidence="13">
    <location>
        <position position="229"/>
    </location>
    <ligand>
        <name>substrate</name>
    </ligand>
</feature>
<evidence type="ECO:0000256" key="5">
    <source>
        <dbReference type="ARBA" id="ARBA00021654"/>
    </source>
</evidence>
<dbReference type="InterPro" id="IPR032094">
    <property type="entry name" value="Meso-DAP_DH_C"/>
</dbReference>
<evidence type="ECO:0000256" key="13">
    <source>
        <dbReference type="PIRSR" id="PIRSR025648-1"/>
    </source>
</evidence>
<evidence type="ECO:0000259" key="15">
    <source>
        <dbReference type="Pfam" id="PF16654"/>
    </source>
</evidence>
<reference evidence="16 17" key="1">
    <citation type="submission" date="2015-08" db="EMBL/GenBank/DDBJ databases">
        <authorList>
            <person name="Babu N.S."/>
            <person name="Beckwith C.J."/>
            <person name="Beseler K.G."/>
            <person name="Brison A."/>
            <person name="Carone J.V."/>
            <person name="Caskin T.P."/>
            <person name="Diamond M."/>
            <person name="Durham M.E."/>
            <person name="Foxe J.M."/>
            <person name="Go M."/>
            <person name="Henderson B.A."/>
            <person name="Jones I.B."/>
            <person name="McGettigan J.A."/>
            <person name="Micheletti S.J."/>
            <person name="Nasrallah M.E."/>
            <person name="Ortiz D."/>
            <person name="Piller C.R."/>
            <person name="Privatt S.R."/>
            <person name="Schneider S.L."/>
            <person name="Sharp S."/>
            <person name="Smith T.C."/>
            <person name="Stanton J.D."/>
            <person name="Ullery H.E."/>
            <person name="Wilson R.J."/>
            <person name="Serrano M.G."/>
            <person name="Buck G."/>
            <person name="Lee V."/>
            <person name="Wang Y."/>
            <person name="Carvalho R."/>
            <person name="Voegtly L."/>
            <person name="Shi R."/>
            <person name="Duckworth R."/>
            <person name="Johnson A."/>
            <person name="Loviza R."/>
            <person name="Walstead R."/>
            <person name="Shah Z."/>
            <person name="Kiflezghi M."/>
            <person name="Wade K."/>
            <person name="Ball S.L."/>
            <person name="Bradley K.W."/>
            <person name="Asai D.J."/>
            <person name="Bowman C.A."/>
            <person name="Russell D.A."/>
            <person name="Pope W.H."/>
            <person name="Jacobs-Sera D."/>
            <person name="Hendrix R.W."/>
            <person name="Hatfull G.F."/>
        </authorList>
    </citation>
    <scope>NUCLEOTIDE SEQUENCE [LARGE SCALE GENOMIC DNA]</scope>
    <source>
        <strain evidence="16 17">DSM 27710</strain>
    </source>
</reference>
<dbReference type="Pfam" id="PF01408">
    <property type="entry name" value="GFO_IDH_MocA"/>
    <property type="match status" value="1"/>
</dbReference>
<evidence type="ECO:0000256" key="9">
    <source>
        <dbReference type="ARBA" id="ARBA00023002"/>
    </source>
</evidence>
<dbReference type="Gene3D" id="3.40.50.720">
    <property type="entry name" value="NAD(P)-binding Rossmann-like Domain"/>
    <property type="match status" value="1"/>
</dbReference>
<evidence type="ECO:0000256" key="2">
    <source>
        <dbReference type="ARBA" id="ARBA00007442"/>
    </source>
</evidence>
<dbReference type="UniPathway" id="UPA00034">
    <property type="reaction ID" value="UER00026"/>
</dbReference>
<dbReference type="GO" id="GO:0019877">
    <property type="term" value="P:diaminopimelate biosynthetic process"/>
    <property type="evidence" value="ECO:0007669"/>
    <property type="project" value="UniProtKB-UniRule"/>
</dbReference>
<evidence type="ECO:0000256" key="3">
    <source>
        <dbReference type="ARBA" id="ARBA00011738"/>
    </source>
</evidence>
<proteinExistence type="inferred from homology"/>
<feature type="domain" description="Gfo/Idh/MocA-like oxidoreductase N-terminal" evidence="14">
    <location>
        <begin position="7"/>
        <end position="87"/>
    </location>
</feature>
<comment type="subunit">
    <text evidence="3 12">Homodimer.</text>
</comment>
<dbReference type="PATRIC" id="fig|1391653.3.peg.2331"/>
<evidence type="ECO:0000256" key="6">
    <source>
        <dbReference type="ARBA" id="ARBA00022605"/>
    </source>
</evidence>
<accession>A0A0K1PEA0</accession>
<sequence>MTRTKKRIAVVGYGNVGRHCLDAVLESPDFELAGVVRREAAPAPAELPGVAFATRVDELGEVDGALLACPTRSVPAVARELLAKGIATCDSFDIHGEPLLALRRELGDVAVSAGTRAVISAGWDPGTDSMIRGILELMAPRGLTYTNFGPGMSMGHTVAAKAIPGVKSALSMTLPAGQGVHRRAVYVELEEGADAAEVEAAILRDAYFAHDETRVRFVDDVAALVDTGHGVVLERKGASGRTHNQQFRWEMRIQNPALTAQVMVSALRAAFRQAPGCYTLLELPIADLLPGDRETWIRKLV</sequence>
<evidence type="ECO:0000256" key="8">
    <source>
        <dbReference type="ARBA" id="ARBA00022915"/>
    </source>
</evidence>
<comment type="pathway">
    <text evidence="1 12">Amino-acid biosynthesis; L-lysine biosynthesis via DAP pathway; DL-2,6-diaminopimelate from (S)-tetrahydrodipicolinate: step 1/1.</text>
</comment>
<evidence type="ECO:0000256" key="1">
    <source>
        <dbReference type="ARBA" id="ARBA00004896"/>
    </source>
</evidence>
<keyword evidence="6 12" id="KW-0028">Amino-acid biosynthesis</keyword>
<feature type="binding site" evidence="13">
    <location>
        <begin position="121"/>
        <end position="125"/>
    </location>
    <ligand>
        <name>NADP(+)</name>
        <dbReference type="ChEBI" id="CHEBI:58349"/>
    </ligand>
</feature>
<feature type="binding site" evidence="13">
    <location>
        <position position="173"/>
    </location>
    <ligand>
        <name>substrate</name>
    </ligand>
</feature>
<dbReference type="EMBL" id="CP012332">
    <property type="protein sequence ID" value="AKU91845.1"/>
    <property type="molecule type" value="Genomic_DNA"/>
</dbReference>
<evidence type="ECO:0000256" key="11">
    <source>
        <dbReference type="ARBA" id="ARBA00052023"/>
    </source>
</evidence>
<dbReference type="CDD" id="cd02270">
    <property type="entry name" value="meso-DAPDH_N"/>
    <property type="match status" value="1"/>
</dbReference>
<dbReference type="Proteomes" id="UP000055590">
    <property type="component" value="Chromosome"/>
</dbReference>
<keyword evidence="7 12" id="KW-0521">NADP</keyword>
<feature type="domain" description="Meso-diaminopimelate D-dehydrogenase C-terminal" evidence="15">
    <location>
        <begin position="122"/>
        <end position="180"/>
    </location>
</feature>
<dbReference type="SUPFAM" id="SSF51735">
    <property type="entry name" value="NAD(P)-binding Rossmann-fold domains"/>
    <property type="match status" value="1"/>
</dbReference>
<dbReference type="SUPFAM" id="SSF55347">
    <property type="entry name" value="Glyceraldehyde-3-phosphate dehydrogenase-like, C-terminal domain"/>
    <property type="match status" value="1"/>
</dbReference>
<keyword evidence="8 12" id="KW-0220">Diaminopimelate biosynthesis</keyword>
<dbReference type="NCBIfam" id="TIGR01921">
    <property type="entry name" value="DAP-DH"/>
    <property type="match status" value="1"/>
</dbReference>
<gene>
    <name evidence="16" type="ORF">AKJ08_2232</name>
</gene>
<dbReference type="AlphaFoldDB" id="A0A0K1PEA0"/>
<comment type="function">
    <text evidence="12">Catalyzes the reversible NADPH-dependent reductive amination of L-2-amino-6-oxopimelate, the acyclic form of L-tetrahydrodipicolinate, to generate the meso compound, D,L-2,6-diaminopimelate.</text>
</comment>
<name>A0A0K1PEA0_9BACT</name>
<dbReference type="EC" id="1.4.1.16" evidence="4 12"/>
<evidence type="ECO:0000256" key="4">
    <source>
        <dbReference type="ARBA" id="ARBA00012080"/>
    </source>
</evidence>
<keyword evidence="10 12" id="KW-0457">Lysine biosynthesis</keyword>
<keyword evidence="13" id="KW-0547">Nucleotide-binding</keyword>
<keyword evidence="9 12" id="KW-0560">Oxidoreductase</keyword>
<evidence type="ECO:0000256" key="7">
    <source>
        <dbReference type="ARBA" id="ARBA00022857"/>
    </source>
</evidence>
<evidence type="ECO:0000256" key="12">
    <source>
        <dbReference type="PIRNR" id="PIRNR025648"/>
    </source>
</evidence>
<keyword evidence="17" id="KW-1185">Reference proteome</keyword>
<comment type="similarity">
    <text evidence="2 12">Belongs to the diaminopimelate dehydrogenase family.</text>
</comment>
<feature type="binding site" evidence="13">
    <location>
        <begin position="91"/>
        <end position="93"/>
    </location>
    <ligand>
        <name>NADP(+)</name>
        <dbReference type="ChEBI" id="CHEBI:58349"/>
    </ligand>
</feature>
<dbReference type="GO" id="GO:0000166">
    <property type="term" value="F:nucleotide binding"/>
    <property type="evidence" value="ECO:0007669"/>
    <property type="project" value="UniProtKB-KW"/>
</dbReference>
<feature type="binding site" evidence="13">
    <location>
        <position position="255"/>
    </location>
    <ligand>
        <name>substrate</name>
    </ligand>
</feature>
<evidence type="ECO:0000313" key="16">
    <source>
        <dbReference type="EMBL" id="AKU91845.1"/>
    </source>
</evidence>
<dbReference type="Pfam" id="PF16654">
    <property type="entry name" value="DAPDH_C"/>
    <property type="match status" value="1"/>
</dbReference>
<dbReference type="KEGG" id="vin:AKJ08_2232"/>
<evidence type="ECO:0000256" key="10">
    <source>
        <dbReference type="ARBA" id="ARBA00023154"/>
    </source>
</evidence>
<feature type="binding site" evidence="13">
    <location>
        <begin position="13"/>
        <end position="16"/>
    </location>
    <ligand>
        <name>NADP(+)</name>
        <dbReference type="ChEBI" id="CHEBI:58349"/>
    </ligand>
</feature>
<evidence type="ECO:0000259" key="14">
    <source>
        <dbReference type="Pfam" id="PF01408"/>
    </source>
</evidence>
<organism evidence="16 17">
    <name type="scientific">Vulgatibacter incomptus</name>
    <dbReference type="NCBI Taxonomy" id="1391653"/>
    <lineage>
        <taxon>Bacteria</taxon>
        <taxon>Pseudomonadati</taxon>
        <taxon>Myxococcota</taxon>
        <taxon>Myxococcia</taxon>
        <taxon>Myxococcales</taxon>
        <taxon>Cystobacterineae</taxon>
        <taxon>Vulgatibacteraceae</taxon>
        <taxon>Vulgatibacter</taxon>
    </lineage>
</organism>
<dbReference type="STRING" id="1391653.AKJ08_2232"/>
<dbReference type="InterPro" id="IPR010190">
    <property type="entry name" value="Diaminopimelate_DH_Ddh"/>
</dbReference>
<comment type="catalytic activity">
    <reaction evidence="11 12">
        <text>meso-2,6-diaminopimelate + NADP(+) + H2O = (S)-2-amino-6-oxoheptanedioate + NH4(+) + NADPH + H(+)</text>
        <dbReference type="Rhea" id="RHEA:13561"/>
        <dbReference type="ChEBI" id="CHEBI:15377"/>
        <dbReference type="ChEBI" id="CHEBI:15378"/>
        <dbReference type="ChEBI" id="CHEBI:28938"/>
        <dbReference type="ChEBI" id="CHEBI:57783"/>
        <dbReference type="ChEBI" id="CHEBI:57791"/>
        <dbReference type="ChEBI" id="CHEBI:58349"/>
        <dbReference type="ChEBI" id="CHEBI:58556"/>
        <dbReference type="EC" id="1.4.1.16"/>
    </reaction>
</comment>
<dbReference type="Gene3D" id="3.30.360.10">
    <property type="entry name" value="Dihydrodipicolinate Reductase, domain 2"/>
    <property type="match status" value="1"/>
</dbReference>
<evidence type="ECO:0000313" key="17">
    <source>
        <dbReference type="Proteomes" id="UP000055590"/>
    </source>
</evidence>
<feature type="binding site" evidence="13">
    <location>
        <position position="183"/>
    </location>
    <ligand>
        <name>substrate</name>
    </ligand>
</feature>
<dbReference type="InterPro" id="IPR036291">
    <property type="entry name" value="NAD(P)-bd_dom_sf"/>
</dbReference>
<dbReference type="RefSeq" id="WP_240475294.1">
    <property type="nucleotide sequence ID" value="NZ_CP012332.1"/>
</dbReference>